<evidence type="ECO:0000313" key="2">
    <source>
        <dbReference type="Proteomes" id="UP000006535"/>
    </source>
</evidence>
<sequence>MFASLSKPRSSKQHLIIHMKFFLLVVIGVLLWNSNDARHFTADVLNDAAEFVRPTNNQIKITF</sequence>
<accession>E3SQ39</accession>
<dbReference type="RefSeq" id="YP_004323907.1">
    <property type="nucleotide sequence ID" value="NC_015286.1"/>
</dbReference>
<dbReference type="OrthoDB" id="27535at10239"/>
<reference evidence="1 2" key="1">
    <citation type="journal article" date="2010" name="Environ. Microbiol.">
        <title>Genomic analysis of oceanic cyanobacterial myoviruses compared with T4-like myoviruses from diverse hosts and environments.</title>
        <authorList>
            <person name="Sullivan M.B."/>
            <person name="Huang K.H."/>
            <person name="Ignacio-Espinoza J.C."/>
            <person name="Berlin A.M."/>
            <person name="Kelly L."/>
            <person name="Weigele P.R."/>
            <person name="DeFrancesco A.S."/>
            <person name="Kern S.E."/>
            <person name="Thompson L.R."/>
            <person name="Young S."/>
            <person name="Yandava C."/>
            <person name="Fu R."/>
            <person name="Krastins B."/>
            <person name="Chase M."/>
            <person name="Sarracino D."/>
            <person name="Osburne M.S."/>
            <person name="Henn M.R."/>
            <person name="Chisholm S.W."/>
        </authorList>
    </citation>
    <scope>NUCLEOTIDE SEQUENCE [LARGE SCALE GENOMIC DNA]</scope>
    <source>
        <strain evidence="1">Syn19</strain>
    </source>
</reference>
<name>E3SQ39_9CAUD</name>
<proteinExistence type="predicted"/>
<dbReference type="EMBL" id="GU071106">
    <property type="protein sequence ID" value="ADO99483.1"/>
    <property type="molecule type" value="Genomic_DNA"/>
</dbReference>
<dbReference type="Proteomes" id="UP000006535">
    <property type="component" value="Segment"/>
</dbReference>
<protein>
    <submittedName>
        <fullName evidence="1">Uncharacterized protein</fullName>
    </submittedName>
</protein>
<keyword evidence="2" id="KW-1185">Reference proteome</keyword>
<dbReference type="GeneID" id="10328495"/>
<evidence type="ECO:0000313" key="1">
    <source>
        <dbReference type="EMBL" id="ADO99483.1"/>
    </source>
</evidence>
<organism evidence="1 2">
    <name type="scientific">Synechococcus phage Syn19</name>
    <dbReference type="NCBI Taxonomy" id="445684"/>
    <lineage>
        <taxon>Viruses</taxon>
        <taxon>Duplodnaviria</taxon>
        <taxon>Heunggongvirae</taxon>
        <taxon>Uroviricota</taxon>
        <taxon>Caudoviricetes</taxon>
        <taxon>Pantevenvirales</taxon>
        <taxon>Kyanoviridae</taxon>
        <taxon>Pontusvirus</taxon>
        <taxon>Pontusvirus syn19</taxon>
    </lineage>
</organism>
<dbReference type="KEGG" id="vg:10328495"/>
<gene>
    <name evidence="1" type="ORF">Syn19_074</name>
</gene>